<evidence type="ECO:0000256" key="2">
    <source>
        <dbReference type="ARBA" id="ARBA00022729"/>
    </source>
</evidence>
<keyword evidence="3" id="KW-0677">Repeat</keyword>
<dbReference type="InterPro" id="IPR050328">
    <property type="entry name" value="Dev_Immune_Receptor"/>
</dbReference>
<dbReference type="AlphaFoldDB" id="A0A1E1WSR4"/>
<dbReference type="PANTHER" id="PTHR24373:SF370">
    <property type="entry name" value="FISH-LIPS, ISOFORM E"/>
    <property type="match status" value="1"/>
</dbReference>
<proteinExistence type="predicted"/>
<accession>A0A1E1WSR4</accession>
<evidence type="ECO:0000256" key="1">
    <source>
        <dbReference type="ARBA" id="ARBA00022614"/>
    </source>
</evidence>
<feature type="non-terminal residue" evidence="4">
    <location>
        <position position="1"/>
    </location>
</feature>
<dbReference type="InterPro" id="IPR001611">
    <property type="entry name" value="Leu-rich_rpt"/>
</dbReference>
<dbReference type="EMBL" id="GDQN01001203">
    <property type="protein sequence ID" value="JAT89851.1"/>
    <property type="molecule type" value="Transcribed_RNA"/>
</dbReference>
<reference evidence="4" key="1">
    <citation type="submission" date="2015-09" db="EMBL/GenBank/DDBJ databases">
        <title>De novo assembly of Pectinophora gossypiella (Pink Bollworm) gut transcriptome.</title>
        <authorList>
            <person name="Tassone E.E."/>
        </authorList>
    </citation>
    <scope>NUCLEOTIDE SEQUENCE</scope>
</reference>
<feature type="non-terminal residue" evidence="4">
    <location>
        <position position="145"/>
    </location>
</feature>
<dbReference type="InterPro" id="IPR003591">
    <property type="entry name" value="Leu-rich_rpt_typical-subtyp"/>
</dbReference>
<dbReference type="GO" id="GO:0031012">
    <property type="term" value="C:extracellular matrix"/>
    <property type="evidence" value="ECO:0007669"/>
    <property type="project" value="TreeGrafter"/>
</dbReference>
<evidence type="ECO:0000256" key="3">
    <source>
        <dbReference type="ARBA" id="ARBA00022737"/>
    </source>
</evidence>
<dbReference type="SMART" id="SM00369">
    <property type="entry name" value="LRR_TYP"/>
    <property type="match status" value="5"/>
</dbReference>
<sequence>TFYGLTALEDLDVSHNKIMSISDMAFDTLKKLRSLNLSFNPIKLLHRQIFQQGLPLSSLYLENCEISLIENGTFHGLDNLKLLSLKNNTLNSEDLLSIDIPGLKYLYLSHNVLDFLPLESFSQLPLLEVLVLEHCNIENIFEGTF</sequence>
<dbReference type="SUPFAM" id="SSF52058">
    <property type="entry name" value="L domain-like"/>
    <property type="match status" value="1"/>
</dbReference>
<dbReference type="InterPro" id="IPR032675">
    <property type="entry name" value="LRR_dom_sf"/>
</dbReference>
<name>A0A1E1WSR4_PECGO</name>
<organism evidence="4">
    <name type="scientific">Pectinophora gossypiella</name>
    <name type="common">Cotton pink bollworm</name>
    <name type="synonym">Depressaria gossypiella</name>
    <dbReference type="NCBI Taxonomy" id="13191"/>
    <lineage>
        <taxon>Eukaryota</taxon>
        <taxon>Metazoa</taxon>
        <taxon>Ecdysozoa</taxon>
        <taxon>Arthropoda</taxon>
        <taxon>Hexapoda</taxon>
        <taxon>Insecta</taxon>
        <taxon>Pterygota</taxon>
        <taxon>Neoptera</taxon>
        <taxon>Endopterygota</taxon>
        <taxon>Lepidoptera</taxon>
        <taxon>Glossata</taxon>
        <taxon>Ditrysia</taxon>
        <taxon>Gelechioidea</taxon>
        <taxon>Gelechiidae</taxon>
        <taxon>Apatetrinae</taxon>
        <taxon>Pectinophora</taxon>
    </lineage>
</organism>
<keyword evidence="2" id="KW-0732">Signal</keyword>
<dbReference type="Gene3D" id="3.80.10.10">
    <property type="entry name" value="Ribonuclease Inhibitor"/>
    <property type="match status" value="2"/>
</dbReference>
<dbReference type="Pfam" id="PF13855">
    <property type="entry name" value="LRR_8"/>
    <property type="match status" value="3"/>
</dbReference>
<dbReference type="PROSITE" id="PS51450">
    <property type="entry name" value="LRR"/>
    <property type="match status" value="1"/>
</dbReference>
<dbReference type="OrthoDB" id="10027416at2759"/>
<gene>
    <name evidence="4" type="ORF">g.17440</name>
</gene>
<keyword evidence="1" id="KW-0433">Leucine-rich repeat</keyword>
<dbReference type="GO" id="GO:0005615">
    <property type="term" value="C:extracellular space"/>
    <property type="evidence" value="ECO:0007669"/>
    <property type="project" value="TreeGrafter"/>
</dbReference>
<evidence type="ECO:0000313" key="4">
    <source>
        <dbReference type="EMBL" id="JAT89851.1"/>
    </source>
</evidence>
<evidence type="ECO:0008006" key="5">
    <source>
        <dbReference type="Google" id="ProtNLM"/>
    </source>
</evidence>
<protein>
    <recommendedName>
        <fullName evidence="5">Toll-like receptor 4</fullName>
    </recommendedName>
</protein>
<dbReference type="PANTHER" id="PTHR24373">
    <property type="entry name" value="SLIT RELATED LEUCINE-RICH REPEAT NEURONAL PROTEIN"/>
    <property type="match status" value="1"/>
</dbReference>